<evidence type="ECO:0000256" key="6">
    <source>
        <dbReference type="ARBA" id="ARBA00022728"/>
    </source>
</evidence>
<keyword evidence="6 9" id="KW-0747">Spliceosome</keyword>
<accession>A0A9P4JNK6</accession>
<organism evidence="11 12">
    <name type="scientific">Delitschia confertaspora ATCC 74209</name>
    <dbReference type="NCBI Taxonomy" id="1513339"/>
    <lineage>
        <taxon>Eukaryota</taxon>
        <taxon>Fungi</taxon>
        <taxon>Dikarya</taxon>
        <taxon>Ascomycota</taxon>
        <taxon>Pezizomycotina</taxon>
        <taxon>Dothideomycetes</taxon>
        <taxon>Pleosporomycetidae</taxon>
        <taxon>Pleosporales</taxon>
        <taxon>Delitschiaceae</taxon>
        <taxon>Delitschia</taxon>
    </lineage>
</organism>
<dbReference type="Pfam" id="PF08231">
    <property type="entry name" value="SYF2"/>
    <property type="match status" value="1"/>
</dbReference>
<feature type="region of interest" description="Disordered" evidence="10">
    <location>
        <begin position="126"/>
        <end position="149"/>
    </location>
</feature>
<dbReference type="InterPro" id="IPR013260">
    <property type="entry name" value="mRNA_splic_SYF2"/>
</dbReference>
<evidence type="ECO:0000256" key="10">
    <source>
        <dbReference type="SAM" id="MobiDB-lite"/>
    </source>
</evidence>
<comment type="subunit">
    <text evidence="9">May be part of a spliceosome complex.</text>
</comment>
<dbReference type="Proteomes" id="UP000799536">
    <property type="component" value="Unassembled WGS sequence"/>
</dbReference>
<dbReference type="GO" id="GO:0000398">
    <property type="term" value="P:mRNA splicing, via spliceosome"/>
    <property type="evidence" value="ECO:0007669"/>
    <property type="project" value="UniProtKB-UniRule"/>
</dbReference>
<comment type="function">
    <text evidence="1 9">Involved in pre-mRNA splicing.</text>
</comment>
<evidence type="ECO:0000256" key="1">
    <source>
        <dbReference type="ARBA" id="ARBA00003777"/>
    </source>
</evidence>
<protein>
    <recommendedName>
        <fullName evidence="4 9">Pre-mRNA-splicing factor SYF2</fullName>
    </recommendedName>
</protein>
<sequence>MASDNETSVLQETAPETTTTTQTEPAAETTPAVHSPVAEEAPANDTQSALQARIARFNKAKLQAAKVRQQNLKDAQAEAKRVASDPKLLEKLERKRVNASEKLLKEETEDFERKRAWDWTAEESEKWDKRVEKKQRHRDNVSFANYGDEANKSYKRQIKNLESATTEEQAKRKRDEITRAVARGDLELVEDDDGNVRAVDRKGTFYAQPEQYQFDHKPSDEAIDRLVQSLEKEEAKRLKNRGQRARREEGGDVTYINEKNKQFNDKLTRFYNKYTADIRESFERGTAM</sequence>
<evidence type="ECO:0000313" key="11">
    <source>
        <dbReference type="EMBL" id="KAF2202726.1"/>
    </source>
</evidence>
<dbReference type="PANTHER" id="PTHR13264">
    <property type="entry name" value="GCIP-INTERACTING PROTEIN P29"/>
    <property type="match status" value="1"/>
</dbReference>
<feature type="compositionally biased region" description="Basic and acidic residues" evidence="10">
    <location>
        <begin position="75"/>
        <end position="92"/>
    </location>
</feature>
<feature type="region of interest" description="Disordered" evidence="10">
    <location>
        <begin position="66"/>
        <end position="92"/>
    </location>
</feature>
<proteinExistence type="inferred from homology"/>
<comment type="similarity">
    <text evidence="3 9">Belongs to the SYF2 family.</text>
</comment>
<gene>
    <name evidence="11" type="ORF">GQ43DRAFT_301554</name>
</gene>
<keyword evidence="12" id="KW-1185">Reference proteome</keyword>
<evidence type="ECO:0000256" key="8">
    <source>
        <dbReference type="ARBA" id="ARBA00023242"/>
    </source>
</evidence>
<dbReference type="GO" id="GO:0071014">
    <property type="term" value="C:post-mRNA release spliceosomal complex"/>
    <property type="evidence" value="ECO:0007669"/>
    <property type="project" value="TreeGrafter"/>
</dbReference>
<reference evidence="11" key="1">
    <citation type="journal article" date="2020" name="Stud. Mycol.">
        <title>101 Dothideomycetes genomes: a test case for predicting lifestyles and emergence of pathogens.</title>
        <authorList>
            <person name="Haridas S."/>
            <person name="Albert R."/>
            <person name="Binder M."/>
            <person name="Bloem J."/>
            <person name="Labutti K."/>
            <person name="Salamov A."/>
            <person name="Andreopoulos B."/>
            <person name="Baker S."/>
            <person name="Barry K."/>
            <person name="Bills G."/>
            <person name="Bluhm B."/>
            <person name="Cannon C."/>
            <person name="Castanera R."/>
            <person name="Culley D."/>
            <person name="Daum C."/>
            <person name="Ezra D."/>
            <person name="Gonzalez J."/>
            <person name="Henrissat B."/>
            <person name="Kuo A."/>
            <person name="Liang C."/>
            <person name="Lipzen A."/>
            <person name="Lutzoni F."/>
            <person name="Magnuson J."/>
            <person name="Mondo S."/>
            <person name="Nolan M."/>
            <person name="Ohm R."/>
            <person name="Pangilinan J."/>
            <person name="Park H.-J."/>
            <person name="Ramirez L."/>
            <person name="Alfaro M."/>
            <person name="Sun H."/>
            <person name="Tritt A."/>
            <person name="Yoshinaga Y."/>
            <person name="Zwiers L.-H."/>
            <person name="Turgeon B."/>
            <person name="Goodwin S."/>
            <person name="Spatafora J."/>
            <person name="Crous P."/>
            <person name="Grigoriev I."/>
        </authorList>
    </citation>
    <scope>NUCLEOTIDE SEQUENCE</scope>
    <source>
        <strain evidence="11">ATCC 74209</strain>
    </source>
</reference>
<feature type="region of interest" description="Disordered" evidence="10">
    <location>
        <begin position="1"/>
        <end position="49"/>
    </location>
</feature>
<keyword evidence="7 9" id="KW-0508">mRNA splicing</keyword>
<keyword evidence="5 9" id="KW-0507">mRNA processing</keyword>
<evidence type="ECO:0000256" key="7">
    <source>
        <dbReference type="ARBA" id="ARBA00023187"/>
    </source>
</evidence>
<dbReference type="OrthoDB" id="199717at2759"/>
<feature type="compositionally biased region" description="Low complexity" evidence="10">
    <location>
        <begin position="11"/>
        <end position="32"/>
    </location>
</feature>
<dbReference type="PANTHER" id="PTHR13264:SF5">
    <property type="entry name" value="PRE-MRNA-SPLICING FACTOR SYF2"/>
    <property type="match status" value="1"/>
</dbReference>
<evidence type="ECO:0000256" key="2">
    <source>
        <dbReference type="ARBA" id="ARBA00004123"/>
    </source>
</evidence>
<feature type="compositionally biased region" description="Polar residues" evidence="10">
    <location>
        <begin position="1"/>
        <end position="10"/>
    </location>
</feature>
<evidence type="ECO:0000256" key="5">
    <source>
        <dbReference type="ARBA" id="ARBA00022664"/>
    </source>
</evidence>
<comment type="caution">
    <text evidence="11">The sequence shown here is derived from an EMBL/GenBank/DDBJ whole genome shotgun (WGS) entry which is preliminary data.</text>
</comment>
<dbReference type="GO" id="GO:0000974">
    <property type="term" value="C:Prp19 complex"/>
    <property type="evidence" value="ECO:0007669"/>
    <property type="project" value="TreeGrafter"/>
</dbReference>
<evidence type="ECO:0000256" key="9">
    <source>
        <dbReference type="RuleBase" id="RU367148"/>
    </source>
</evidence>
<evidence type="ECO:0000256" key="4">
    <source>
        <dbReference type="ARBA" id="ARBA00014745"/>
    </source>
</evidence>
<comment type="subcellular location">
    <subcellularLocation>
        <location evidence="2 9">Nucleus</location>
    </subcellularLocation>
</comment>
<evidence type="ECO:0000313" key="12">
    <source>
        <dbReference type="Proteomes" id="UP000799536"/>
    </source>
</evidence>
<keyword evidence="8 9" id="KW-0539">Nucleus</keyword>
<dbReference type="GO" id="GO:0071013">
    <property type="term" value="C:catalytic step 2 spliceosome"/>
    <property type="evidence" value="ECO:0007669"/>
    <property type="project" value="TreeGrafter"/>
</dbReference>
<dbReference type="EMBL" id="ML993926">
    <property type="protein sequence ID" value="KAF2202726.1"/>
    <property type="molecule type" value="Genomic_DNA"/>
</dbReference>
<dbReference type="AlphaFoldDB" id="A0A9P4JNK6"/>
<name>A0A9P4JNK6_9PLEO</name>
<evidence type="ECO:0000256" key="3">
    <source>
        <dbReference type="ARBA" id="ARBA00010028"/>
    </source>
</evidence>